<reference evidence="3" key="1">
    <citation type="journal article" date="2018" name="PLoS Negl. Trop. Dis.">
        <title>Sialome diversity of ticks revealed by RNAseq of single tick salivary glands.</title>
        <authorList>
            <person name="Perner J."/>
            <person name="Kropackova S."/>
            <person name="Kopacek P."/>
            <person name="Ribeiro J.M."/>
        </authorList>
    </citation>
    <scope>NUCLEOTIDE SEQUENCE</scope>
    <source>
        <strain evidence="3">Siblings of single egg batch collected in Ceske Budejovice</strain>
        <tissue evidence="3">Salivary glands</tissue>
    </source>
</reference>
<dbReference type="EMBL" id="GEGO01000214">
    <property type="protein sequence ID" value="JAR95190.1"/>
    <property type="molecule type" value="Transcribed_RNA"/>
</dbReference>
<feature type="region of interest" description="Disordered" evidence="1">
    <location>
        <begin position="121"/>
        <end position="143"/>
    </location>
</feature>
<organism evidence="3">
    <name type="scientific">Ixodes ricinus</name>
    <name type="common">Common tick</name>
    <name type="synonym">Acarus ricinus</name>
    <dbReference type="NCBI Taxonomy" id="34613"/>
    <lineage>
        <taxon>Eukaryota</taxon>
        <taxon>Metazoa</taxon>
        <taxon>Ecdysozoa</taxon>
        <taxon>Arthropoda</taxon>
        <taxon>Chelicerata</taxon>
        <taxon>Arachnida</taxon>
        <taxon>Acari</taxon>
        <taxon>Parasitiformes</taxon>
        <taxon>Ixodida</taxon>
        <taxon>Ixodoidea</taxon>
        <taxon>Ixodidae</taxon>
        <taxon>Ixodinae</taxon>
        <taxon>Ixodes</taxon>
    </lineage>
</organism>
<keyword evidence="2" id="KW-0732">Signal</keyword>
<name>A0A147BWT3_IXORI</name>
<sequence length="143" mass="15699">MVSRLWRLGALRGVLVWGPVVCAVGISEAHTVIQVSSPDTVCRTHTQHAQTQYSVLSASGSSGGQAVSELSKYCHQAHQRQAHPDAEPKCNGSAASHYMKIQRRGQWVSIQGNDGCVSIRAPTARTSSLGERRPTVRRERRRR</sequence>
<evidence type="ECO:0000313" key="3">
    <source>
        <dbReference type="EMBL" id="JAR95190.1"/>
    </source>
</evidence>
<evidence type="ECO:0000256" key="1">
    <source>
        <dbReference type="SAM" id="MobiDB-lite"/>
    </source>
</evidence>
<protein>
    <submittedName>
        <fullName evidence="3">Putative secreted protein</fullName>
    </submittedName>
</protein>
<dbReference type="AlphaFoldDB" id="A0A147BWT3"/>
<feature type="chain" id="PRO_5007543170" evidence="2">
    <location>
        <begin position="30"/>
        <end position="143"/>
    </location>
</feature>
<feature type="signal peptide" evidence="2">
    <location>
        <begin position="1"/>
        <end position="29"/>
    </location>
</feature>
<evidence type="ECO:0000256" key="2">
    <source>
        <dbReference type="SAM" id="SignalP"/>
    </source>
</evidence>
<accession>A0A147BWT3</accession>
<proteinExistence type="predicted"/>